<dbReference type="PANTHER" id="PTHR43355:SF2">
    <property type="entry name" value="FLAVIN REDUCTASE (NADPH)"/>
    <property type="match status" value="1"/>
</dbReference>
<protein>
    <recommendedName>
        <fullName evidence="2">NAD(P)-binding domain-containing protein</fullName>
    </recommendedName>
</protein>
<gene>
    <name evidence="3" type="ORF">BAUCODRAFT_75006</name>
</gene>
<dbReference type="PANTHER" id="PTHR43355">
    <property type="entry name" value="FLAVIN REDUCTASE (NADPH)"/>
    <property type="match status" value="1"/>
</dbReference>
<proteinExistence type="inferred from homology"/>
<dbReference type="RefSeq" id="XP_007678803.1">
    <property type="nucleotide sequence ID" value="XM_007680613.1"/>
</dbReference>
<dbReference type="eggNOG" id="ENOG502RKUX">
    <property type="taxonomic scope" value="Eukaryota"/>
</dbReference>
<dbReference type="InterPro" id="IPR016040">
    <property type="entry name" value="NAD(P)-bd_dom"/>
</dbReference>
<sequence length="218" mass="24112">MTQLSKTFLVLGGTGGTGKHFITLALQDGQYVRALVRTPSKLPTEPSGNLEVVQGSITDDEVDTDRLVKGVDYVIAMLGDREAQETTKICTAFVKKLVPSMRKHGVKRFLYQAGALGRPYRGSLGVSLWAFRNIVARSYDGQHKDNEAVHDYLLTEANDIEWMIHRAGIGGDGPSKGRLERSKTTPNIGTFEDCAKYNYRTIMDESAVHTCDYSCYGK</sequence>
<evidence type="ECO:0000256" key="1">
    <source>
        <dbReference type="ARBA" id="ARBA00038376"/>
    </source>
</evidence>
<dbReference type="KEGG" id="bcom:BAUCODRAFT_75006"/>
<dbReference type="Proteomes" id="UP000011761">
    <property type="component" value="Unassembled WGS sequence"/>
</dbReference>
<dbReference type="SUPFAM" id="SSF51735">
    <property type="entry name" value="NAD(P)-binding Rossmann-fold domains"/>
    <property type="match status" value="1"/>
</dbReference>
<dbReference type="OrthoDB" id="419598at2759"/>
<keyword evidence="4" id="KW-1185">Reference proteome</keyword>
<dbReference type="HOGENOM" id="CLU_025711_4_5_1"/>
<organism evidence="3 4">
    <name type="scientific">Baudoinia panamericana (strain UAMH 10762)</name>
    <name type="common">Angels' share fungus</name>
    <name type="synonym">Baudoinia compniacensis (strain UAMH 10762)</name>
    <dbReference type="NCBI Taxonomy" id="717646"/>
    <lineage>
        <taxon>Eukaryota</taxon>
        <taxon>Fungi</taxon>
        <taxon>Dikarya</taxon>
        <taxon>Ascomycota</taxon>
        <taxon>Pezizomycotina</taxon>
        <taxon>Dothideomycetes</taxon>
        <taxon>Dothideomycetidae</taxon>
        <taxon>Mycosphaerellales</taxon>
        <taxon>Teratosphaeriaceae</taxon>
        <taxon>Baudoinia</taxon>
    </lineage>
</organism>
<dbReference type="InterPro" id="IPR051606">
    <property type="entry name" value="Polyketide_Oxido-like"/>
</dbReference>
<comment type="similarity">
    <text evidence="1">Belongs to the avfA family.</text>
</comment>
<dbReference type="STRING" id="717646.M2N4S3"/>
<dbReference type="AlphaFoldDB" id="M2N4S3"/>
<dbReference type="EMBL" id="KB445559">
    <property type="protein sequence ID" value="EMC93994.1"/>
    <property type="molecule type" value="Genomic_DNA"/>
</dbReference>
<dbReference type="GeneID" id="19116934"/>
<evidence type="ECO:0000313" key="4">
    <source>
        <dbReference type="Proteomes" id="UP000011761"/>
    </source>
</evidence>
<feature type="domain" description="NAD(P)-binding" evidence="2">
    <location>
        <begin position="12"/>
        <end position="180"/>
    </location>
</feature>
<reference evidence="3 4" key="1">
    <citation type="journal article" date="2012" name="PLoS Pathog.">
        <title>Diverse lifestyles and strategies of plant pathogenesis encoded in the genomes of eighteen Dothideomycetes fungi.</title>
        <authorList>
            <person name="Ohm R.A."/>
            <person name="Feau N."/>
            <person name="Henrissat B."/>
            <person name="Schoch C.L."/>
            <person name="Horwitz B.A."/>
            <person name="Barry K.W."/>
            <person name="Condon B.J."/>
            <person name="Copeland A.C."/>
            <person name="Dhillon B."/>
            <person name="Glaser F."/>
            <person name="Hesse C.N."/>
            <person name="Kosti I."/>
            <person name="LaButti K."/>
            <person name="Lindquist E.A."/>
            <person name="Lucas S."/>
            <person name="Salamov A.A."/>
            <person name="Bradshaw R.E."/>
            <person name="Ciuffetti L."/>
            <person name="Hamelin R.C."/>
            <person name="Kema G.H.J."/>
            <person name="Lawrence C."/>
            <person name="Scott J.A."/>
            <person name="Spatafora J.W."/>
            <person name="Turgeon B.G."/>
            <person name="de Wit P.J.G.M."/>
            <person name="Zhong S."/>
            <person name="Goodwin S.B."/>
            <person name="Grigoriev I.V."/>
        </authorList>
    </citation>
    <scope>NUCLEOTIDE SEQUENCE [LARGE SCALE GENOMIC DNA]</scope>
    <source>
        <strain evidence="3 4">UAMH 10762</strain>
    </source>
</reference>
<dbReference type="GO" id="GO:0004074">
    <property type="term" value="F:biliverdin reductase [NAD(P)H] activity"/>
    <property type="evidence" value="ECO:0007669"/>
    <property type="project" value="TreeGrafter"/>
</dbReference>
<evidence type="ECO:0000313" key="3">
    <source>
        <dbReference type="EMBL" id="EMC93994.1"/>
    </source>
</evidence>
<dbReference type="GO" id="GO:0042602">
    <property type="term" value="F:riboflavin reductase (NADPH) activity"/>
    <property type="evidence" value="ECO:0007669"/>
    <property type="project" value="TreeGrafter"/>
</dbReference>
<name>M2N4S3_BAUPA</name>
<evidence type="ECO:0000259" key="2">
    <source>
        <dbReference type="Pfam" id="PF13460"/>
    </source>
</evidence>
<accession>M2N4S3</accession>
<dbReference type="Gene3D" id="3.40.50.720">
    <property type="entry name" value="NAD(P)-binding Rossmann-like Domain"/>
    <property type="match status" value="1"/>
</dbReference>
<dbReference type="InterPro" id="IPR036291">
    <property type="entry name" value="NAD(P)-bd_dom_sf"/>
</dbReference>
<dbReference type="Pfam" id="PF13460">
    <property type="entry name" value="NAD_binding_10"/>
    <property type="match status" value="1"/>
</dbReference>